<dbReference type="Proteomes" id="UP000618943">
    <property type="component" value="Unassembled WGS sequence"/>
</dbReference>
<comment type="caution">
    <text evidence="1">The sequence shown here is derived from an EMBL/GenBank/DDBJ whole genome shotgun (WGS) entry which is preliminary data.</text>
</comment>
<dbReference type="EMBL" id="JAEOAH010000012">
    <property type="protein sequence ID" value="MBK3495280.1"/>
    <property type="molecule type" value="Genomic_DNA"/>
</dbReference>
<accession>A0ABS1H7A3</accession>
<proteinExistence type="predicted"/>
<dbReference type="RefSeq" id="WP_200749027.1">
    <property type="nucleotide sequence ID" value="NZ_JAEOAH010000012.1"/>
</dbReference>
<evidence type="ECO:0000313" key="1">
    <source>
        <dbReference type="EMBL" id="MBK3495280.1"/>
    </source>
</evidence>
<evidence type="ECO:0000313" key="2">
    <source>
        <dbReference type="Proteomes" id="UP000618943"/>
    </source>
</evidence>
<gene>
    <name evidence="1" type="ORF">JFL43_10535</name>
</gene>
<reference evidence="1 2" key="1">
    <citation type="submission" date="2020-12" db="EMBL/GenBank/DDBJ databases">
        <title>YIM B01967 draft genome.</title>
        <authorList>
            <person name="Yan X."/>
        </authorList>
    </citation>
    <scope>NUCLEOTIDE SEQUENCE [LARGE SCALE GENOMIC DNA]</scope>
    <source>
        <strain evidence="1 2">YIM B01967</strain>
    </source>
</reference>
<organism evidence="1 2">
    <name type="scientific">Viridibacillus soli</name>
    <dbReference type="NCBI Taxonomy" id="2798301"/>
    <lineage>
        <taxon>Bacteria</taxon>
        <taxon>Bacillati</taxon>
        <taxon>Bacillota</taxon>
        <taxon>Bacilli</taxon>
        <taxon>Bacillales</taxon>
        <taxon>Caryophanaceae</taxon>
        <taxon>Viridibacillus</taxon>
    </lineage>
</organism>
<dbReference type="SUPFAM" id="SSF88946">
    <property type="entry name" value="Sigma2 domain of RNA polymerase sigma factors"/>
    <property type="match status" value="1"/>
</dbReference>
<sequence>MKTWLKRIVRNLVYDYFRRKQIVKFIPFVHTDDRVEKRAPSDILGRGEAVAALYDALM</sequence>
<dbReference type="InterPro" id="IPR013325">
    <property type="entry name" value="RNA_pol_sigma_r2"/>
</dbReference>
<name>A0ABS1H7A3_9BACL</name>
<keyword evidence="2" id="KW-1185">Reference proteome</keyword>
<protein>
    <submittedName>
        <fullName evidence="1">Sigma-70 family RNA polymerase sigma factor</fullName>
    </submittedName>
</protein>